<evidence type="ECO:0008006" key="4">
    <source>
        <dbReference type="Google" id="ProtNLM"/>
    </source>
</evidence>
<protein>
    <recommendedName>
        <fullName evidence="4">PEP-CTERM sorting domain-containing protein</fullName>
    </recommendedName>
</protein>
<sequence length="203" mass="21593">MFNAHPLVNRSLVRWSLATSVACITFASVPSPTLALSGFTGDFDPGNWSLNNSNADGFVDTTNAASGAINLFGGDNSSFSSGNTDWTTTATNTFAVSFDWNYSSLDIDGQDTAGYLLNSVYNVLASADGEFSTSPVSFTVNPGDTFGFRVFTVDNSGGSGVLSVSNFNAEPVPFEFSPILGLSIFGLNGLYRVWRKQKLNNLN</sequence>
<dbReference type="Proteomes" id="UP001483337">
    <property type="component" value="Chromosome"/>
</dbReference>
<proteinExistence type="predicted"/>
<evidence type="ECO:0000256" key="1">
    <source>
        <dbReference type="SAM" id="SignalP"/>
    </source>
</evidence>
<evidence type="ECO:0000313" key="3">
    <source>
        <dbReference type="Proteomes" id="UP001483337"/>
    </source>
</evidence>
<evidence type="ECO:0000313" key="2">
    <source>
        <dbReference type="EMBL" id="WZB87076.1"/>
    </source>
</evidence>
<name>A0ABZ2UQ34_9CYAN</name>
<dbReference type="EMBL" id="CP150886">
    <property type="protein sequence ID" value="WZB87076.1"/>
    <property type="molecule type" value="Genomic_DNA"/>
</dbReference>
<keyword evidence="3" id="KW-1185">Reference proteome</keyword>
<gene>
    <name evidence="2" type="ORF">WJM97_17045</name>
</gene>
<dbReference type="RefSeq" id="WP_353929989.1">
    <property type="nucleotide sequence ID" value="NZ_CP150886.1"/>
</dbReference>
<organism evidence="2 3">
    <name type="scientific">Okeanomitos corallinicola TIOX110</name>
    <dbReference type="NCBI Taxonomy" id="3133117"/>
    <lineage>
        <taxon>Bacteria</taxon>
        <taxon>Bacillati</taxon>
        <taxon>Cyanobacteriota</taxon>
        <taxon>Cyanophyceae</taxon>
        <taxon>Nostocales</taxon>
        <taxon>Aphanizomenonaceae</taxon>
        <taxon>Okeanomitos</taxon>
    </lineage>
</organism>
<feature type="signal peptide" evidence="1">
    <location>
        <begin position="1"/>
        <end position="35"/>
    </location>
</feature>
<feature type="chain" id="PRO_5045231229" description="PEP-CTERM sorting domain-containing protein" evidence="1">
    <location>
        <begin position="36"/>
        <end position="203"/>
    </location>
</feature>
<reference evidence="2 3" key="1">
    <citation type="submission" date="2024-04" db="EMBL/GenBank/DDBJ databases">
        <title>Okeanomitos corallinicola gen. &amp; sp. nov. (Nostocales, Cyanobacteria), a new toxic marine heterocyst-forming cyanobacterium from a coral reef.</title>
        <authorList>
            <person name="Li H."/>
            <person name="Li R."/>
            <person name="Kang J."/>
            <person name="Hii K.S."/>
            <person name="Mohamed H.F."/>
            <person name="Xu X."/>
            <person name="Luo Z."/>
        </authorList>
    </citation>
    <scope>NUCLEOTIDE SEQUENCE [LARGE SCALE GENOMIC DNA]</scope>
    <source>
        <strain evidence="2 3">TIOX110</strain>
    </source>
</reference>
<keyword evidence="1" id="KW-0732">Signal</keyword>
<accession>A0ABZ2UQ34</accession>